<dbReference type="GO" id="GO:0005829">
    <property type="term" value="C:cytosol"/>
    <property type="evidence" value="ECO:0007669"/>
    <property type="project" value="TreeGrafter"/>
</dbReference>
<feature type="binding site" evidence="4">
    <location>
        <position position="195"/>
    </location>
    <ligand>
        <name>phosphate</name>
        <dbReference type="ChEBI" id="CHEBI:43474"/>
    </ligand>
</feature>
<reference evidence="6 7" key="1">
    <citation type="journal article" date="2018" name="MBio">
        <title>Comparative Genomics Reveals the Core Gene Toolbox for the Fungus-Insect Symbiosis.</title>
        <authorList>
            <person name="Wang Y."/>
            <person name="Stata M."/>
            <person name="Wang W."/>
            <person name="Stajich J.E."/>
            <person name="White M.M."/>
            <person name="Moncalvo J.M."/>
        </authorList>
    </citation>
    <scope>NUCLEOTIDE SEQUENCE [LARGE SCALE GENOMIC DNA]</scope>
    <source>
        <strain evidence="6 7">AUS-77-4</strain>
    </source>
</reference>
<dbReference type="AlphaFoldDB" id="A0A2T9Y0S7"/>
<dbReference type="InterPro" id="IPR035994">
    <property type="entry name" value="Nucleoside_phosphorylase_sf"/>
</dbReference>
<dbReference type="HAMAP" id="MF_01963">
    <property type="entry name" value="MTAP"/>
    <property type="match status" value="1"/>
</dbReference>
<dbReference type="UniPathway" id="UPA00606"/>
<comment type="subunit">
    <text evidence="4">Homotrimer.</text>
</comment>
<dbReference type="FunFam" id="3.40.50.1580:FF:000008">
    <property type="entry name" value="S-methyl-5'-thioadenosine phosphorylase"/>
    <property type="match status" value="1"/>
</dbReference>
<feature type="binding site" evidence="4">
    <location>
        <position position="18"/>
    </location>
    <ligand>
        <name>phosphate</name>
        <dbReference type="ChEBI" id="CHEBI:43474"/>
    </ligand>
</feature>
<gene>
    <name evidence="6" type="ORF">BB559_006731</name>
</gene>
<keyword evidence="3 4" id="KW-0660">Purine salvage</keyword>
<feature type="site" description="Important for substrate specificity" evidence="4">
    <location>
        <position position="176"/>
    </location>
</feature>
<dbReference type="PROSITE" id="PS01240">
    <property type="entry name" value="PNP_MTAP_2"/>
    <property type="match status" value="1"/>
</dbReference>
<evidence type="ECO:0000256" key="4">
    <source>
        <dbReference type="HAMAP-Rule" id="MF_03155"/>
    </source>
</evidence>
<keyword evidence="1 4" id="KW-0328">Glycosyltransferase</keyword>
<dbReference type="NCBIfam" id="TIGR01694">
    <property type="entry name" value="MTAP"/>
    <property type="match status" value="1"/>
</dbReference>
<dbReference type="Gene3D" id="3.40.50.1580">
    <property type="entry name" value="Nucleoside phosphorylase domain"/>
    <property type="match status" value="1"/>
</dbReference>
<comment type="caution">
    <text evidence="4">Lacks conserved residue(s) required for the propagation of feature annotation.</text>
</comment>
<comment type="similarity">
    <text evidence="4">Belongs to the PNP/MTAP phosphorylase family. MTAP subfamily.</text>
</comment>
<comment type="subcellular location">
    <subcellularLocation>
        <location evidence="4">Cytoplasm</location>
    </subcellularLocation>
    <subcellularLocation>
        <location evidence="4">Nucleus</location>
    </subcellularLocation>
</comment>
<keyword evidence="4" id="KW-0539">Nucleus</keyword>
<feature type="binding site" evidence="4">
    <location>
        <begin position="218"/>
        <end position="220"/>
    </location>
    <ligand>
        <name>substrate</name>
    </ligand>
</feature>
<keyword evidence="4" id="KW-0963">Cytoplasm</keyword>
<comment type="miscellaneous">
    <text evidence="4">Although this enzyme belongs to the family of MTA phosphorylases based on sequence homology, it lacks several conserved amino acids in the substrate binding pocket that confer specificity towards MTA.</text>
</comment>
<protein>
    <recommendedName>
        <fullName evidence="4">Purine nucleoside phosphorylase</fullName>
        <shortName evidence="4">PNP</shortName>
        <ecNumber evidence="4">2.4.2.1</ecNumber>
    </recommendedName>
</protein>
<dbReference type="PANTHER" id="PTHR42679">
    <property type="entry name" value="S-METHYL-5'-THIOADENOSINE PHOSPHORYLASE"/>
    <property type="match status" value="1"/>
</dbReference>
<feature type="binding site" evidence="4">
    <location>
        <begin position="61"/>
        <end position="62"/>
    </location>
    <ligand>
        <name>phosphate</name>
        <dbReference type="ChEBI" id="CHEBI:43474"/>
    </ligand>
</feature>
<evidence type="ECO:0000256" key="3">
    <source>
        <dbReference type="ARBA" id="ARBA00022726"/>
    </source>
</evidence>
<comment type="caution">
    <text evidence="6">The sequence shown here is derived from an EMBL/GenBank/DDBJ whole genome shotgun (WGS) entry which is preliminary data.</text>
</comment>
<sequence length="303" mass="33531">MSSGSKFTDIRIAVIGGTGLYKLDGLKFLAELNLETPWGKPSSPINIFETENGNKIAFLARHGKQHNLLPSEVPFQANIAALKHIGAKIIIAFSSVGSLIEEVRPGDFVLPDQIIDRTKGVRKDTFFGKGFTGHSSFGDPFHSGISDLVNKHQDALLDSKLIQNGCVVAIEGPAFSTRMESNLYRSWGATVINMTSIPEAKLAREAEIAYQMVCMATDYDSWKIHEEAVTTSIVMETLKKNGENANRLLASFLGSLEKKAYSSEEELAMFTNNKDSFRNSLMQPPELRSVDQVSNFRYMFPDL</sequence>
<dbReference type="EMBL" id="MBFT01001001">
    <property type="protein sequence ID" value="PVU85941.1"/>
    <property type="molecule type" value="Genomic_DNA"/>
</dbReference>
<dbReference type="STRING" id="61424.A0A2T9Y0S7"/>
<dbReference type="GO" id="GO:0017061">
    <property type="term" value="F:S-methyl-5-thioadenosine phosphorylase activity"/>
    <property type="evidence" value="ECO:0007669"/>
    <property type="project" value="InterPro"/>
</dbReference>
<feature type="site" description="Important for substrate specificity" evidence="4">
    <location>
        <position position="231"/>
    </location>
</feature>
<comment type="function">
    <text evidence="4">Purine nucleoside phosphorylase involved in purine salvage.</text>
</comment>
<feature type="binding site" evidence="4">
    <location>
        <position position="194"/>
    </location>
    <ligand>
        <name>substrate</name>
    </ligand>
</feature>
<evidence type="ECO:0000256" key="2">
    <source>
        <dbReference type="ARBA" id="ARBA00022679"/>
    </source>
</evidence>
<dbReference type="InterPro" id="IPR000845">
    <property type="entry name" value="Nucleoside_phosphorylase_d"/>
</dbReference>
<organism evidence="6 7">
    <name type="scientific">Furculomyces boomerangus</name>
    <dbReference type="NCBI Taxonomy" id="61424"/>
    <lineage>
        <taxon>Eukaryota</taxon>
        <taxon>Fungi</taxon>
        <taxon>Fungi incertae sedis</taxon>
        <taxon>Zoopagomycota</taxon>
        <taxon>Kickxellomycotina</taxon>
        <taxon>Harpellomycetes</taxon>
        <taxon>Harpellales</taxon>
        <taxon>Harpellaceae</taxon>
        <taxon>Furculomyces</taxon>
    </lineage>
</organism>
<evidence type="ECO:0000313" key="7">
    <source>
        <dbReference type="Proteomes" id="UP000245699"/>
    </source>
</evidence>
<evidence type="ECO:0000313" key="6">
    <source>
        <dbReference type="EMBL" id="PVU85941.1"/>
    </source>
</evidence>
<dbReference type="PANTHER" id="PTHR42679:SF2">
    <property type="entry name" value="S-METHYL-5'-THIOADENOSINE PHOSPHORYLASE"/>
    <property type="match status" value="1"/>
</dbReference>
<dbReference type="GO" id="GO:0006166">
    <property type="term" value="P:purine ribonucleoside salvage"/>
    <property type="evidence" value="ECO:0007669"/>
    <property type="project" value="UniProtKB-UniRule"/>
</dbReference>
<dbReference type="EC" id="2.4.2.1" evidence="4"/>
<dbReference type="Proteomes" id="UP000245699">
    <property type="component" value="Unassembled WGS sequence"/>
</dbReference>
<feature type="domain" description="Nucleoside phosphorylase" evidence="5">
    <location>
        <begin position="11"/>
        <end position="253"/>
    </location>
</feature>
<comment type="pathway">
    <text evidence="4">Purine metabolism; purine nucleoside salvage.</text>
</comment>
<keyword evidence="2 4" id="KW-0808">Transferase</keyword>
<accession>A0A2T9Y0S7</accession>
<evidence type="ECO:0000259" key="5">
    <source>
        <dbReference type="Pfam" id="PF01048"/>
    </source>
</evidence>
<proteinExistence type="inferred from homology"/>
<dbReference type="InterPro" id="IPR010044">
    <property type="entry name" value="MTAP"/>
</dbReference>
<name>A0A2T9Y0S7_9FUNG</name>
<dbReference type="GO" id="GO:0019509">
    <property type="term" value="P:L-methionine salvage from methylthioadenosine"/>
    <property type="evidence" value="ECO:0007669"/>
    <property type="project" value="TreeGrafter"/>
</dbReference>
<dbReference type="InterPro" id="IPR018099">
    <property type="entry name" value="Purine_phosphorylase-2_CS"/>
</dbReference>
<comment type="catalytic activity">
    <reaction evidence="4">
        <text>a purine D-ribonucleoside + phosphate = a purine nucleobase + alpha-D-ribose 1-phosphate</text>
        <dbReference type="Rhea" id="RHEA:19805"/>
        <dbReference type="ChEBI" id="CHEBI:26386"/>
        <dbReference type="ChEBI" id="CHEBI:43474"/>
        <dbReference type="ChEBI" id="CHEBI:57720"/>
        <dbReference type="ChEBI" id="CHEBI:142355"/>
        <dbReference type="EC" id="2.4.2.1"/>
    </reaction>
</comment>
<dbReference type="OrthoDB" id="431409at2759"/>
<dbReference type="GO" id="GO:0005634">
    <property type="term" value="C:nucleus"/>
    <property type="evidence" value="ECO:0007669"/>
    <property type="project" value="UniProtKB-SubCell"/>
</dbReference>
<dbReference type="SUPFAM" id="SSF53167">
    <property type="entry name" value="Purine and uridine phosphorylases"/>
    <property type="match status" value="1"/>
</dbReference>
<keyword evidence="7" id="KW-1185">Reference proteome</keyword>
<dbReference type="Pfam" id="PF01048">
    <property type="entry name" value="PNP_UDP_1"/>
    <property type="match status" value="1"/>
</dbReference>
<dbReference type="CDD" id="cd09010">
    <property type="entry name" value="MTAP_SsMTAPII_like_MTIP"/>
    <property type="match status" value="1"/>
</dbReference>
<evidence type="ECO:0000256" key="1">
    <source>
        <dbReference type="ARBA" id="ARBA00022676"/>
    </source>
</evidence>